<feature type="transmembrane region" description="Helical" evidence="1">
    <location>
        <begin position="181"/>
        <end position="202"/>
    </location>
</feature>
<keyword evidence="1" id="KW-0812">Transmembrane</keyword>
<dbReference type="AlphaFoldDB" id="A0A0R1VXI3"/>
<evidence type="ECO:0000256" key="1">
    <source>
        <dbReference type="SAM" id="Phobius"/>
    </source>
</evidence>
<dbReference type="EMBL" id="AZFX01000038">
    <property type="protein sequence ID" value="KRM10398.1"/>
    <property type="molecule type" value="Genomic_DNA"/>
</dbReference>
<evidence type="ECO:0000313" key="2">
    <source>
        <dbReference type="EMBL" id="KRM10398.1"/>
    </source>
</evidence>
<protein>
    <submittedName>
        <fullName evidence="2">Uncharacterized protein</fullName>
    </submittedName>
</protein>
<dbReference type="PATRIC" id="fig|1423735.3.peg.1419"/>
<sequence length="248" mass="26645">MAIGVALVLLHVLLVMVPDTAFLNGVRVDHISLSEWIGFNGSQQFALAFFLILPLTASLGVGLILLEDLTSGFSLRVLGNTRIHYLPRLLTLTFLDGFMTGALPLAIDAFFAVLYFPNLAADLVLNRSLINPKVTFFSALAFHRPLQLMIVYILIVGCGAGLFALMGCLFGAVFQNVYLDLAGPLIVTLILTVAAEVFPKVIVSPDAVIAPMSPNFLPEFRVVVIGFIVSLIAMIGGITSIAKAKTQI</sequence>
<name>A0A0R1VXI3_9LACO</name>
<dbReference type="STRING" id="1423735.FC15_GL001372"/>
<organism evidence="2 3">
    <name type="scientific">Lapidilactobacillus concavus DSM 17758</name>
    <dbReference type="NCBI Taxonomy" id="1423735"/>
    <lineage>
        <taxon>Bacteria</taxon>
        <taxon>Bacillati</taxon>
        <taxon>Bacillota</taxon>
        <taxon>Bacilli</taxon>
        <taxon>Lactobacillales</taxon>
        <taxon>Lactobacillaceae</taxon>
        <taxon>Lapidilactobacillus</taxon>
    </lineage>
</organism>
<proteinExistence type="predicted"/>
<evidence type="ECO:0000313" key="3">
    <source>
        <dbReference type="Proteomes" id="UP000051315"/>
    </source>
</evidence>
<reference evidence="2 3" key="1">
    <citation type="journal article" date="2015" name="Genome Announc.">
        <title>Expanding the biotechnology potential of lactobacilli through comparative genomics of 213 strains and associated genera.</title>
        <authorList>
            <person name="Sun Z."/>
            <person name="Harris H.M."/>
            <person name="McCann A."/>
            <person name="Guo C."/>
            <person name="Argimon S."/>
            <person name="Zhang W."/>
            <person name="Yang X."/>
            <person name="Jeffery I.B."/>
            <person name="Cooney J.C."/>
            <person name="Kagawa T.F."/>
            <person name="Liu W."/>
            <person name="Song Y."/>
            <person name="Salvetti E."/>
            <person name="Wrobel A."/>
            <person name="Rasinkangas P."/>
            <person name="Parkhill J."/>
            <person name="Rea M.C."/>
            <person name="O'Sullivan O."/>
            <person name="Ritari J."/>
            <person name="Douillard F.P."/>
            <person name="Paul Ross R."/>
            <person name="Yang R."/>
            <person name="Briner A.E."/>
            <person name="Felis G.E."/>
            <person name="de Vos W.M."/>
            <person name="Barrangou R."/>
            <person name="Klaenhammer T.R."/>
            <person name="Caufield P.W."/>
            <person name="Cui Y."/>
            <person name="Zhang H."/>
            <person name="O'Toole P.W."/>
        </authorList>
    </citation>
    <scope>NUCLEOTIDE SEQUENCE [LARGE SCALE GENOMIC DNA]</scope>
    <source>
        <strain evidence="2 3">DSM 17758</strain>
    </source>
</reference>
<gene>
    <name evidence="2" type="ORF">FC15_GL001372</name>
</gene>
<dbReference type="Proteomes" id="UP000051315">
    <property type="component" value="Unassembled WGS sequence"/>
</dbReference>
<accession>A0A0R1VXI3</accession>
<keyword evidence="1" id="KW-1133">Transmembrane helix</keyword>
<feature type="transmembrane region" description="Helical" evidence="1">
    <location>
        <begin position="89"/>
        <end position="116"/>
    </location>
</feature>
<feature type="transmembrane region" description="Helical" evidence="1">
    <location>
        <begin position="222"/>
        <end position="242"/>
    </location>
</feature>
<keyword evidence="3" id="KW-1185">Reference proteome</keyword>
<comment type="caution">
    <text evidence="2">The sequence shown here is derived from an EMBL/GenBank/DDBJ whole genome shotgun (WGS) entry which is preliminary data.</text>
</comment>
<feature type="transmembrane region" description="Helical" evidence="1">
    <location>
        <begin position="149"/>
        <end position="174"/>
    </location>
</feature>
<keyword evidence="1" id="KW-0472">Membrane</keyword>
<feature type="transmembrane region" description="Helical" evidence="1">
    <location>
        <begin position="47"/>
        <end position="66"/>
    </location>
</feature>